<comment type="caution">
    <text evidence="1">The sequence shown here is derived from an EMBL/GenBank/DDBJ whole genome shotgun (WGS) entry which is preliminary data.</text>
</comment>
<sequence>MVSSLVHEDREYLKLNDNKNPTLGDFPYIECQANKKDLYFDQ</sequence>
<accession>A0A4Y2WPT2</accession>
<dbReference type="EMBL" id="BGPR01063531">
    <property type="protein sequence ID" value="GBO38716.1"/>
    <property type="molecule type" value="Genomic_DNA"/>
</dbReference>
<protein>
    <submittedName>
        <fullName evidence="1">Uncharacterized protein</fullName>
    </submittedName>
</protein>
<evidence type="ECO:0000313" key="2">
    <source>
        <dbReference type="Proteomes" id="UP000499080"/>
    </source>
</evidence>
<proteinExistence type="predicted"/>
<reference evidence="1 2" key="1">
    <citation type="journal article" date="2019" name="Sci. Rep.">
        <title>Orb-weaving spider Araneus ventricosus genome elucidates the spidroin gene catalogue.</title>
        <authorList>
            <person name="Kono N."/>
            <person name="Nakamura H."/>
            <person name="Ohtoshi R."/>
            <person name="Moran D.A.P."/>
            <person name="Shinohara A."/>
            <person name="Yoshida Y."/>
            <person name="Fujiwara M."/>
            <person name="Mori M."/>
            <person name="Tomita M."/>
            <person name="Arakawa K."/>
        </authorList>
    </citation>
    <scope>NUCLEOTIDE SEQUENCE [LARGE SCALE GENOMIC DNA]</scope>
</reference>
<keyword evidence="2" id="KW-1185">Reference proteome</keyword>
<feature type="non-terminal residue" evidence="1">
    <location>
        <position position="42"/>
    </location>
</feature>
<dbReference type="Proteomes" id="UP000499080">
    <property type="component" value="Unassembled WGS sequence"/>
</dbReference>
<gene>
    <name evidence="1" type="ORF">AVEN_82722_1</name>
</gene>
<dbReference type="AlphaFoldDB" id="A0A4Y2WPT2"/>
<organism evidence="1 2">
    <name type="scientific">Araneus ventricosus</name>
    <name type="common">Orbweaver spider</name>
    <name type="synonym">Epeira ventricosa</name>
    <dbReference type="NCBI Taxonomy" id="182803"/>
    <lineage>
        <taxon>Eukaryota</taxon>
        <taxon>Metazoa</taxon>
        <taxon>Ecdysozoa</taxon>
        <taxon>Arthropoda</taxon>
        <taxon>Chelicerata</taxon>
        <taxon>Arachnida</taxon>
        <taxon>Araneae</taxon>
        <taxon>Araneomorphae</taxon>
        <taxon>Entelegynae</taxon>
        <taxon>Araneoidea</taxon>
        <taxon>Araneidae</taxon>
        <taxon>Araneus</taxon>
    </lineage>
</organism>
<name>A0A4Y2WPT2_ARAVE</name>
<evidence type="ECO:0000313" key="1">
    <source>
        <dbReference type="EMBL" id="GBO38716.1"/>
    </source>
</evidence>